<accession>A0A3S1D7P2</accession>
<feature type="transmembrane region" description="Helical" evidence="1">
    <location>
        <begin position="18"/>
        <end position="36"/>
    </location>
</feature>
<evidence type="ECO:0000256" key="1">
    <source>
        <dbReference type="SAM" id="Phobius"/>
    </source>
</evidence>
<evidence type="ECO:0000313" key="3">
    <source>
        <dbReference type="Proteomes" id="UP000271624"/>
    </source>
</evidence>
<protein>
    <submittedName>
        <fullName evidence="2">Uncharacterized protein</fullName>
    </submittedName>
</protein>
<keyword evidence="1" id="KW-0812">Transmembrane</keyword>
<dbReference type="EMBL" id="RSCL01000009">
    <property type="protein sequence ID" value="RUT05066.1"/>
    <property type="molecule type" value="Genomic_DNA"/>
</dbReference>
<sequence length="99" mass="10864">MIIFSQVNVFSGNTGTSGIGIIYVIAGLTYLIFCLNKFNQRTASTLDIAQLVIGASALLLNGFIMIFQGWRLNVGFKKAQFLMLLFVGCLATKDILRQP</sequence>
<gene>
    <name evidence="2" type="ORF">DSM106972_038870</name>
</gene>
<proteinExistence type="predicted"/>
<dbReference type="Proteomes" id="UP000271624">
    <property type="component" value="Unassembled WGS sequence"/>
</dbReference>
<comment type="caution">
    <text evidence="2">The sequence shown here is derived from an EMBL/GenBank/DDBJ whole genome shotgun (WGS) entry which is preliminary data.</text>
</comment>
<keyword evidence="1" id="KW-0472">Membrane</keyword>
<organism evidence="2 3">
    <name type="scientific">Dulcicalothrix desertica PCC 7102</name>
    <dbReference type="NCBI Taxonomy" id="232991"/>
    <lineage>
        <taxon>Bacteria</taxon>
        <taxon>Bacillati</taxon>
        <taxon>Cyanobacteriota</taxon>
        <taxon>Cyanophyceae</taxon>
        <taxon>Nostocales</taxon>
        <taxon>Calotrichaceae</taxon>
        <taxon>Dulcicalothrix</taxon>
    </lineage>
</organism>
<keyword evidence="3" id="KW-1185">Reference proteome</keyword>
<name>A0A3S1D7P2_9CYAN</name>
<feature type="transmembrane region" description="Helical" evidence="1">
    <location>
        <begin position="48"/>
        <end position="67"/>
    </location>
</feature>
<reference evidence="2" key="2">
    <citation type="journal article" date="2019" name="Genome Biol. Evol.">
        <title>Day and night: Metabolic profiles and evolutionary relationships of six axenic non-marine cyanobacteria.</title>
        <authorList>
            <person name="Will S.E."/>
            <person name="Henke P."/>
            <person name="Boedeker C."/>
            <person name="Huang S."/>
            <person name="Brinkmann H."/>
            <person name="Rohde M."/>
            <person name="Jarek M."/>
            <person name="Friedl T."/>
            <person name="Seufert S."/>
            <person name="Schumacher M."/>
            <person name="Overmann J."/>
            <person name="Neumann-Schaal M."/>
            <person name="Petersen J."/>
        </authorList>
    </citation>
    <scope>NUCLEOTIDE SEQUENCE [LARGE SCALE GENOMIC DNA]</scope>
    <source>
        <strain evidence="2">PCC 7102</strain>
    </source>
</reference>
<dbReference type="AlphaFoldDB" id="A0A3S1D7P2"/>
<evidence type="ECO:0000313" key="2">
    <source>
        <dbReference type="EMBL" id="RUT05066.1"/>
    </source>
</evidence>
<reference evidence="2" key="1">
    <citation type="submission" date="2018-12" db="EMBL/GenBank/DDBJ databases">
        <authorList>
            <person name="Will S."/>
            <person name="Neumann-Schaal M."/>
            <person name="Henke P."/>
        </authorList>
    </citation>
    <scope>NUCLEOTIDE SEQUENCE</scope>
    <source>
        <strain evidence="2">PCC 7102</strain>
    </source>
</reference>
<keyword evidence="1" id="KW-1133">Transmembrane helix</keyword>